<evidence type="ECO:0000256" key="3">
    <source>
        <dbReference type="ARBA" id="ARBA00022490"/>
    </source>
</evidence>
<keyword evidence="3 9" id="KW-0963">Cytoplasm</keyword>
<evidence type="ECO:0000259" key="12">
    <source>
        <dbReference type="Pfam" id="PF02768"/>
    </source>
</evidence>
<dbReference type="GO" id="GO:0008408">
    <property type="term" value="F:3'-5' exonuclease activity"/>
    <property type="evidence" value="ECO:0007669"/>
    <property type="project" value="InterPro"/>
</dbReference>
<gene>
    <name evidence="13" type="ORF">JonanDRAFT_0002</name>
</gene>
<feature type="domain" description="DNA polymerase III beta sliding clamp central" evidence="11">
    <location>
        <begin position="155"/>
        <end position="245"/>
    </location>
</feature>
<dbReference type="Proteomes" id="UP000003806">
    <property type="component" value="Chromosome"/>
</dbReference>
<keyword evidence="8" id="KW-0238">DNA-binding</keyword>
<dbReference type="OrthoDB" id="8421503at2"/>
<proteinExistence type="inferred from homology"/>
<dbReference type="eggNOG" id="COG0592">
    <property type="taxonomic scope" value="Bacteria"/>
</dbReference>
<evidence type="ECO:0000256" key="9">
    <source>
        <dbReference type="PIRNR" id="PIRNR000804"/>
    </source>
</evidence>
<dbReference type="STRING" id="885272.JonanDRAFT_0002"/>
<evidence type="ECO:0000256" key="7">
    <source>
        <dbReference type="ARBA" id="ARBA00022932"/>
    </source>
</evidence>
<feature type="domain" description="DNA polymerase III beta sliding clamp C-terminal" evidence="12">
    <location>
        <begin position="248"/>
        <end position="367"/>
    </location>
</feature>
<dbReference type="NCBIfam" id="TIGR00663">
    <property type="entry name" value="dnan"/>
    <property type="match status" value="1"/>
</dbReference>
<sequence>MKLQLNRLQFLKAWQMAERTTNSRVPQTSLYSVHIRCGQDGTFLEATDLKTSISVAAEGVQVVEEGAALLPVRVIGELLKKIDSEVVELSVTQERGMLVAGKNQYDVAVFPTDLFPDMPRPSSDEPFALVPSGELIRVLDEGIVAGSVSEEFPRYIGACQLQCQKGELRAVSTDGRRLSLSKCLCESGTDGSVLVPLAPMKEFQRFLQSVESDATVRVFTDQALVHFCLPGLEYSVRRIESSFPNYEKVLRKDFTSTLTVNRGLFIGALERVDLLVRENNHLVVVTLSPSGEMTLVGRSPEVGKACEHLSGMITGESLKAAFNANYMLDGLRAFHGDEVYMTFNGSNGQMNMMRPGSDTFLYMLMPVNLQQSEYED</sequence>
<dbReference type="Pfam" id="PF00712">
    <property type="entry name" value="DNA_pol3_beta"/>
    <property type="match status" value="1"/>
</dbReference>
<dbReference type="InterPro" id="IPR001001">
    <property type="entry name" value="DNA_polIII_beta"/>
</dbReference>
<comment type="similarity">
    <text evidence="2 9">Belongs to the beta sliding clamp family.</text>
</comment>
<dbReference type="GO" id="GO:0005737">
    <property type="term" value="C:cytoplasm"/>
    <property type="evidence" value="ECO:0007669"/>
    <property type="project" value="UniProtKB-SubCell"/>
</dbReference>
<dbReference type="Gene3D" id="3.70.10.10">
    <property type="match status" value="1"/>
</dbReference>
<dbReference type="InterPro" id="IPR046938">
    <property type="entry name" value="DNA_clamp_sf"/>
</dbReference>
<dbReference type="InterPro" id="IPR022635">
    <property type="entry name" value="DNA_polIII_beta_C"/>
</dbReference>
<dbReference type="PANTHER" id="PTHR30478:SF0">
    <property type="entry name" value="BETA SLIDING CLAMP"/>
    <property type="match status" value="1"/>
</dbReference>
<name>H0ULH4_9BACT</name>
<keyword evidence="5 9" id="KW-0548">Nucleotidyltransferase</keyword>
<dbReference type="EMBL" id="CM001376">
    <property type="protein sequence ID" value="EHM12439.1"/>
    <property type="molecule type" value="Genomic_DNA"/>
</dbReference>
<dbReference type="Pfam" id="PF02768">
    <property type="entry name" value="DNA_pol3_beta_3"/>
    <property type="match status" value="1"/>
</dbReference>
<evidence type="ECO:0000256" key="5">
    <source>
        <dbReference type="ARBA" id="ARBA00022695"/>
    </source>
</evidence>
<evidence type="ECO:0000256" key="8">
    <source>
        <dbReference type="ARBA" id="ARBA00023125"/>
    </source>
</evidence>
<evidence type="ECO:0000313" key="14">
    <source>
        <dbReference type="Proteomes" id="UP000003806"/>
    </source>
</evidence>
<evidence type="ECO:0000259" key="10">
    <source>
        <dbReference type="Pfam" id="PF00712"/>
    </source>
</evidence>
<dbReference type="GO" id="GO:0006271">
    <property type="term" value="P:DNA strand elongation involved in DNA replication"/>
    <property type="evidence" value="ECO:0007669"/>
    <property type="project" value="TreeGrafter"/>
</dbReference>
<dbReference type="PANTHER" id="PTHR30478">
    <property type="entry name" value="DNA POLYMERASE III SUBUNIT BETA"/>
    <property type="match status" value="1"/>
</dbReference>
<dbReference type="InterPro" id="IPR022634">
    <property type="entry name" value="DNA_polIII_beta_N"/>
</dbReference>
<comment type="function">
    <text evidence="9">Confers DNA tethering and processivity to DNA polymerases and other proteins. Acts as a clamp, forming a ring around DNA (a reaction catalyzed by the clamp-loading complex) which diffuses in an ATP-independent manner freely and bidirectionally along dsDNA. Initially characterized for its ability to contact the catalytic subunit of DNA polymerase III (Pol III), a complex, multichain enzyme responsible for most of the replicative synthesis in bacteria; Pol III exhibits 3'-5' exonuclease proofreading activity. The beta chain is required for initiation of replication as well as for processivity of DNA replication.</text>
</comment>
<dbReference type="PIRSF" id="PIRSF000804">
    <property type="entry name" value="DNA_pol_III_b"/>
    <property type="match status" value="1"/>
</dbReference>
<dbReference type="SUPFAM" id="SSF55979">
    <property type="entry name" value="DNA clamp"/>
    <property type="match status" value="3"/>
</dbReference>
<organism evidence="13 14">
    <name type="scientific">Jonquetella anthropi DSM 22815</name>
    <dbReference type="NCBI Taxonomy" id="885272"/>
    <lineage>
        <taxon>Bacteria</taxon>
        <taxon>Thermotogati</taxon>
        <taxon>Synergistota</taxon>
        <taxon>Synergistia</taxon>
        <taxon>Synergistales</taxon>
        <taxon>Dethiosulfovibrionaceae</taxon>
        <taxon>Jonquetella</taxon>
    </lineage>
</organism>
<comment type="subunit">
    <text evidence="9">Forms a ring-shaped head-to-tail homodimer around DNA.</text>
</comment>
<reference evidence="13 14" key="1">
    <citation type="submission" date="2011-11" db="EMBL/GenBank/DDBJ databases">
        <title>The Noncontiguous Finished genome of Jonquetella anthropi DSM 22815.</title>
        <authorList>
            <consortium name="US DOE Joint Genome Institute (JGI-PGF)"/>
            <person name="Lucas S."/>
            <person name="Copeland A."/>
            <person name="Lapidus A."/>
            <person name="Glavina del Rio T."/>
            <person name="Dalin E."/>
            <person name="Tice H."/>
            <person name="Bruce D."/>
            <person name="Goodwin L."/>
            <person name="Pitluck S."/>
            <person name="Peters L."/>
            <person name="Mikhailova N."/>
            <person name="Held B."/>
            <person name="Kyrpides N."/>
            <person name="Mavromatis K."/>
            <person name="Ivanova N."/>
            <person name="Markowitz V."/>
            <person name="Cheng J.-F."/>
            <person name="Hugenholtz P."/>
            <person name="Woyke T."/>
            <person name="Wu D."/>
            <person name="Gronow S."/>
            <person name="Wellnitz S."/>
            <person name="Brambilla E."/>
            <person name="Klenk H.-P."/>
            <person name="Eisen J.A."/>
        </authorList>
    </citation>
    <scope>NUCLEOTIDE SEQUENCE [LARGE SCALE GENOMIC DNA]</scope>
    <source>
        <strain evidence="13 14">DSM 22815</strain>
    </source>
</reference>
<keyword evidence="4 9" id="KW-0808">Transferase</keyword>
<evidence type="ECO:0000256" key="2">
    <source>
        <dbReference type="ARBA" id="ARBA00010752"/>
    </source>
</evidence>
<dbReference type="Pfam" id="PF02767">
    <property type="entry name" value="DNA_pol3_beta_2"/>
    <property type="match status" value="1"/>
</dbReference>
<feature type="domain" description="DNA polymerase III beta sliding clamp N-terminal" evidence="10">
    <location>
        <begin position="1"/>
        <end position="119"/>
    </location>
</feature>
<keyword evidence="7 9" id="KW-0239">DNA-directed DNA polymerase</keyword>
<evidence type="ECO:0000256" key="4">
    <source>
        <dbReference type="ARBA" id="ARBA00022679"/>
    </source>
</evidence>
<dbReference type="HOGENOM" id="CLU_038149_2_1_0"/>
<dbReference type="SMART" id="SM00480">
    <property type="entry name" value="POL3Bc"/>
    <property type="match status" value="1"/>
</dbReference>
<dbReference type="AlphaFoldDB" id="H0ULH4"/>
<dbReference type="CDD" id="cd00140">
    <property type="entry name" value="beta_clamp"/>
    <property type="match status" value="1"/>
</dbReference>
<dbReference type="InterPro" id="IPR022637">
    <property type="entry name" value="DNA_polIII_beta_cen"/>
</dbReference>
<dbReference type="GO" id="GO:0003887">
    <property type="term" value="F:DNA-directed DNA polymerase activity"/>
    <property type="evidence" value="ECO:0007669"/>
    <property type="project" value="UniProtKB-UniRule"/>
</dbReference>
<comment type="subcellular location">
    <subcellularLocation>
        <location evidence="1 9">Cytoplasm</location>
    </subcellularLocation>
</comment>
<dbReference type="GO" id="GO:0003677">
    <property type="term" value="F:DNA binding"/>
    <property type="evidence" value="ECO:0007669"/>
    <property type="project" value="UniProtKB-UniRule"/>
</dbReference>
<evidence type="ECO:0000256" key="1">
    <source>
        <dbReference type="ARBA" id="ARBA00004496"/>
    </source>
</evidence>
<evidence type="ECO:0000256" key="6">
    <source>
        <dbReference type="ARBA" id="ARBA00022705"/>
    </source>
</evidence>
<keyword evidence="6 9" id="KW-0235">DNA replication</keyword>
<dbReference type="Gene3D" id="3.10.150.10">
    <property type="entry name" value="DNA Polymerase III, subunit A, domain 2"/>
    <property type="match status" value="1"/>
</dbReference>
<evidence type="ECO:0000259" key="11">
    <source>
        <dbReference type="Pfam" id="PF02767"/>
    </source>
</evidence>
<dbReference type="RefSeq" id="WP_008522246.1">
    <property type="nucleotide sequence ID" value="NZ_CM001376.1"/>
</dbReference>
<accession>H0ULH4</accession>
<protein>
    <recommendedName>
        <fullName evidence="9">Beta sliding clamp</fullName>
    </recommendedName>
</protein>
<keyword evidence="14" id="KW-1185">Reference proteome</keyword>
<evidence type="ECO:0000313" key="13">
    <source>
        <dbReference type="EMBL" id="EHM12439.1"/>
    </source>
</evidence>
<dbReference type="GO" id="GO:0009360">
    <property type="term" value="C:DNA polymerase III complex"/>
    <property type="evidence" value="ECO:0007669"/>
    <property type="project" value="InterPro"/>
</dbReference>